<dbReference type="EMBL" id="HE573025">
    <property type="protein sequence ID" value="CCC50353.1"/>
    <property type="molecule type" value="Genomic_DNA"/>
</dbReference>
<organism evidence="1">
    <name type="scientific">Trypanosoma vivax (strain Y486)</name>
    <dbReference type="NCBI Taxonomy" id="1055687"/>
    <lineage>
        <taxon>Eukaryota</taxon>
        <taxon>Discoba</taxon>
        <taxon>Euglenozoa</taxon>
        <taxon>Kinetoplastea</taxon>
        <taxon>Metakinetoplastina</taxon>
        <taxon>Trypanosomatida</taxon>
        <taxon>Trypanosomatidae</taxon>
        <taxon>Trypanosoma</taxon>
        <taxon>Duttonella</taxon>
    </lineage>
</organism>
<dbReference type="VEuPathDB" id="TriTrypDB:TvY486_0901760"/>
<gene>
    <name evidence="1" type="ORF">TVY486_0901760</name>
</gene>
<proteinExistence type="predicted"/>
<sequence length="275" mass="31856">MHVRYTDVSAAAIKEEGERRKDFFTLLYVVRRLMYAPTPVEWCLIEQCLDDINYKYPDFLFLYGFVCGLAFRNRRGRTLLSRYSFPLYTGLVGYDCGLRATSPCPSVAFWNSVTLFDSPLGEAARLIYAPNHFCDVNEDAKLPPVASSDASFLQWLWTTGHSIMWSLSLQSVARHVFDESKWKYRTDGGSVTSLVMNSRLFKWKIMELITVNADDRTIFQLNIGFPHFTLPLGIRRSYHNRHMIFSSSSIGGQVWYRLHFLPMYWSGFSKEQGVR</sequence>
<evidence type="ECO:0000313" key="1">
    <source>
        <dbReference type="EMBL" id="CCC50353.1"/>
    </source>
</evidence>
<name>G0U250_TRYVY</name>
<accession>G0U250</accession>
<reference evidence="1" key="1">
    <citation type="journal article" date="2012" name="Proc. Natl. Acad. Sci. U.S.A.">
        <title>Antigenic diversity is generated by distinct evolutionary mechanisms in African trypanosome species.</title>
        <authorList>
            <person name="Jackson A.P."/>
            <person name="Berry A."/>
            <person name="Aslett M."/>
            <person name="Allison H.C."/>
            <person name="Burton P."/>
            <person name="Vavrova-Anderson J."/>
            <person name="Brown R."/>
            <person name="Browne H."/>
            <person name="Corton N."/>
            <person name="Hauser H."/>
            <person name="Gamble J."/>
            <person name="Gilderthorp R."/>
            <person name="Marcello L."/>
            <person name="McQuillan J."/>
            <person name="Otto T.D."/>
            <person name="Quail M.A."/>
            <person name="Sanders M.J."/>
            <person name="van Tonder A."/>
            <person name="Ginger M.L."/>
            <person name="Field M.C."/>
            <person name="Barry J.D."/>
            <person name="Hertz-Fowler C."/>
            <person name="Berriman M."/>
        </authorList>
    </citation>
    <scope>NUCLEOTIDE SEQUENCE</scope>
    <source>
        <strain evidence="1">Y486</strain>
    </source>
</reference>
<protein>
    <submittedName>
        <fullName evidence="1">Uncharacterized protein</fullName>
    </submittedName>
</protein>
<dbReference type="AlphaFoldDB" id="G0U250"/>